<dbReference type="GO" id="GO:0020037">
    <property type="term" value="F:heme binding"/>
    <property type="evidence" value="ECO:0007669"/>
    <property type="project" value="InterPro"/>
</dbReference>
<dbReference type="GO" id="GO:0005737">
    <property type="term" value="C:cytoplasm"/>
    <property type="evidence" value="ECO:0007669"/>
    <property type="project" value="TreeGrafter"/>
</dbReference>
<dbReference type="InterPro" id="IPR001128">
    <property type="entry name" value="Cyt_P450"/>
</dbReference>
<keyword evidence="5" id="KW-0472">Membrane</keyword>
<keyword evidence="5" id="KW-1133">Transmembrane helix</keyword>
<organism evidence="6 7">
    <name type="scientific">Ditylenchus dipsaci</name>
    <dbReference type="NCBI Taxonomy" id="166011"/>
    <lineage>
        <taxon>Eukaryota</taxon>
        <taxon>Metazoa</taxon>
        <taxon>Ecdysozoa</taxon>
        <taxon>Nematoda</taxon>
        <taxon>Chromadorea</taxon>
        <taxon>Rhabditida</taxon>
        <taxon>Tylenchina</taxon>
        <taxon>Tylenchomorpha</taxon>
        <taxon>Sphaerularioidea</taxon>
        <taxon>Anguinidae</taxon>
        <taxon>Anguininae</taxon>
        <taxon>Ditylenchus</taxon>
    </lineage>
</organism>
<keyword evidence="4" id="KW-0560">Oxidoreductase</keyword>
<dbReference type="GO" id="GO:0005506">
    <property type="term" value="F:iron ion binding"/>
    <property type="evidence" value="ECO:0007669"/>
    <property type="project" value="InterPro"/>
</dbReference>
<keyword evidence="5" id="KW-0812">Transmembrane</keyword>
<reference evidence="7" key="1">
    <citation type="submission" date="2022-11" db="UniProtKB">
        <authorList>
            <consortium name="WormBaseParasite"/>
        </authorList>
    </citation>
    <scope>IDENTIFICATION</scope>
</reference>
<sequence>MIETVTQDLDKNNMCLDSYHLSPLLDVGVGSMINQLIFGFRFIGERRQQFFKLKELMNEQIQLIDGDSPLNEEDTYFVEAFLHEMEQNDLDNSKENNQIFKLPALRGMCGDLFFAGQETTSNTLKFIFLYMIVFPEVQTKMQEELDKEIGDNEEGTKRVTLADRAKLPYTNAVINESQRFCNLLPINLAHKTTKDVEIGGFKIAKGTVIVPNISNVLYDDKV</sequence>
<comment type="similarity">
    <text evidence="1">Belongs to the cytochrome P450 family.</text>
</comment>
<dbReference type="Pfam" id="PF00067">
    <property type="entry name" value="p450"/>
    <property type="match status" value="1"/>
</dbReference>
<dbReference type="AlphaFoldDB" id="A0A915EP10"/>
<dbReference type="InterPro" id="IPR002401">
    <property type="entry name" value="Cyt_P450_E_grp-I"/>
</dbReference>
<dbReference type="Gene3D" id="1.10.630.10">
    <property type="entry name" value="Cytochrome P450"/>
    <property type="match status" value="1"/>
</dbReference>
<dbReference type="Proteomes" id="UP000887574">
    <property type="component" value="Unplaced"/>
</dbReference>
<dbReference type="PRINTS" id="PR00385">
    <property type="entry name" value="P450"/>
</dbReference>
<name>A0A915EP10_9BILA</name>
<dbReference type="GO" id="GO:0006082">
    <property type="term" value="P:organic acid metabolic process"/>
    <property type="evidence" value="ECO:0007669"/>
    <property type="project" value="TreeGrafter"/>
</dbReference>
<evidence type="ECO:0000313" key="6">
    <source>
        <dbReference type="Proteomes" id="UP000887574"/>
    </source>
</evidence>
<dbReference type="WBParaSite" id="jg7949">
    <property type="protein sequence ID" value="jg7949"/>
    <property type="gene ID" value="jg7949"/>
</dbReference>
<keyword evidence="4" id="KW-0503">Monooxygenase</keyword>
<proteinExistence type="inferred from homology"/>
<dbReference type="InterPro" id="IPR036396">
    <property type="entry name" value="Cyt_P450_sf"/>
</dbReference>
<dbReference type="GO" id="GO:0016712">
    <property type="term" value="F:oxidoreductase activity, acting on paired donors, with incorporation or reduction of molecular oxygen, reduced flavin or flavoprotein as one donor, and incorporation of one atom of oxygen"/>
    <property type="evidence" value="ECO:0007669"/>
    <property type="project" value="TreeGrafter"/>
</dbReference>
<dbReference type="PANTHER" id="PTHR24300:SF369">
    <property type="entry name" value="CYTOCHROME P450 FAMILY"/>
    <property type="match status" value="1"/>
</dbReference>
<dbReference type="GO" id="GO:0006805">
    <property type="term" value="P:xenobiotic metabolic process"/>
    <property type="evidence" value="ECO:0007669"/>
    <property type="project" value="TreeGrafter"/>
</dbReference>
<dbReference type="InterPro" id="IPR050182">
    <property type="entry name" value="Cytochrome_P450_fam2"/>
</dbReference>
<keyword evidence="6" id="KW-1185">Reference proteome</keyword>
<accession>A0A915EP10</accession>
<dbReference type="PANTHER" id="PTHR24300">
    <property type="entry name" value="CYTOCHROME P450 508A4-RELATED"/>
    <property type="match status" value="1"/>
</dbReference>
<keyword evidence="3" id="KW-0408">Iron</keyword>
<evidence type="ECO:0000256" key="2">
    <source>
        <dbReference type="ARBA" id="ARBA00022723"/>
    </source>
</evidence>
<evidence type="ECO:0000256" key="4">
    <source>
        <dbReference type="ARBA" id="ARBA00023033"/>
    </source>
</evidence>
<dbReference type="SUPFAM" id="SSF48264">
    <property type="entry name" value="Cytochrome P450"/>
    <property type="match status" value="1"/>
</dbReference>
<evidence type="ECO:0000256" key="3">
    <source>
        <dbReference type="ARBA" id="ARBA00023004"/>
    </source>
</evidence>
<dbReference type="PRINTS" id="PR00463">
    <property type="entry name" value="EP450I"/>
</dbReference>
<evidence type="ECO:0000256" key="5">
    <source>
        <dbReference type="SAM" id="Phobius"/>
    </source>
</evidence>
<evidence type="ECO:0000313" key="7">
    <source>
        <dbReference type="WBParaSite" id="jg7949"/>
    </source>
</evidence>
<protein>
    <submittedName>
        <fullName evidence="7">Cytochrome P450</fullName>
    </submittedName>
</protein>
<evidence type="ECO:0000256" key="1">
    <source>
        <dbReference type="ARBA" id="ARBA00010617"/>
    </source>
</evidence>
<keyword evidence="2" id="KW-0479">Metal-binding</keyword>
<feature type="transmembrane region" description="Helical" evidence="5">
    <location>
        <begin position="24"/>
        <end position="44"/>
    </location>
</feature>